<accession>A0ABW6BI49</accession>
<proteinExistence type="predicted"/>
<sequence length="310" mass="35755">MARVNPRVDDPLWKSVIEQTFVHFLTFMFPTAADVFDFARGFEYLDKEFETLFPPAPNNKGVRFVDKLVKVYLLNGHAQFILCHIEIQSSKGKGDLPKRMFQYYYRIKDRYQVPVTAIAILADTEIQYQPASYTLEFMGTGLLYWFNSYKILNQNEAKLRADRNPFAVVVLTALLAIQQGDVSDAQLMNIKHDLYDEMMTRSMDKPVRQGIYDFLSRYISFKNKSFFAIFEEEVRDKTGKNSTMGTREYLLDKATKEGIAKGIIKGERNARLKAAAEKIEMAKKMLENGLESKLIADITGLPLKEIEKFK</sequence>
<protein>
    <recommendedName>
        <fullName evidence="3">Transposase (putative) YhgA-like domain-containing protein</fullName>
    </recommendedName>
</protein>
<name>A0ABW6BI49_9SPHI</name>
<evidence type="ECO:0000313" key="2">
    <source>
        <dbReference type="Proteomes" id="UP001597525"/>
    </source>
</evidence>
<dbReference type="EMBL" id="JBHUPB010000007">
    <property type="protein sequence ID" value="MFD2967616.1"/>
    <property type="molecule type" value="Genomic_DNA"/>
</dbReference>
<dbReference type="Proteomes" id="UP001597525">
    <property type="component" value="Unassembled WGS sequence"/>
</dbReference>
<gene>
    <name evidence="1" type="ORF">ACFS7Y_09470</name>
</gene>
<evidence type="ECO:0000313" key="1">
    <source>
        <dbReference type="EMBL" id="MFD2967616.1"/>
    </source>
</evidence>
<organism evidence="1 2">
    <name type="scientific">Sphingobacterium bambusae</name>
    <dbReference type="NCBI Taxonomy" id="662858"/>
    <lineage>
        <taxon>Bacteria</taxon>
        <taxon>Pseudomonadati</taxon>
        <taxon>Bacteroidota</taxon>
        <taxon>Sphingobacteriia</taxon>
        <taxon>Sphingobacteriales</taxon>
        <taxon>Sphingobacteriaceae</taxon>
        <taxon>Sphingobacterium</taxon>
    </lineage>
</organism>
<dbReference type="RefSeq" id="WP_320182897.1">
    <property type="nucleotide sequence ID" value="NZ_CP138332.1"/>
</dbReference>
<keyword evidence="2" id="KW-1185">Reference proteome</keyword>
<comment type="caution">
    <text evidence="1">The sequence shown here is derived from an EMBL/GenBank/DDBJ whole genome shotgun (WGS) entry which is preliminary data.</text>
</comment>
<reference evidence="2" key="1">
    <citation type="journal article" date="2019" name="Int. J. Syst. Evol. Microbiol.">
        <title>The Global Catalogue of Microorganisms (GCM) 10K type strain sequencing project: providing services to taxonomists for standard genome sequencing and annotation.</title>
        <authorList>
            <consortium name="The Broad Institute Genomics Platform"/>
            <consortium name="The Broad Institute Genome Sequencing Center for Infectious Disease"/>
            <person name="Wu L."/>
            <person name="Ma J."/>
        </authorList>
    </citation>
    <scope>NUCLEOTIDE SEQUENCE [LARGE SCALE GENOMIC DNA]</scope>
    <source>
        <strain evidence="2">KCTC 22814</strain>
    </source>
</reference>
<evidence type="ECO:0008006" key="3">
    <source>
        <dbReference type="Google" id="ProtNLM"/>
    </source>
</evidence>